<name>A0AAN8EDP9_9EURO</name>
<feature type="compositionally biased region" description="Basic and acidic residues" evidence="1">
    <location>
        <begin position="1055"/>
        <end position="1064"/>
    </location>
</feature>
<feature type="compositionally biased region" description="Basic and acidic residues" evidence="1">
    <location>
        <begin position="1"/>
        <end position="15"/>
    </location>
</feature>
<feature type="compositionally biased region" description="Basic and acidic residues" evidence="1">
    <location>
        <begin position="220"/>
        <end position="286"/>
    </location>
</feature>
<dbReference type="PANTHER" id="PTHR35487">
    <property type="entry name" value="DUF3824 DOMAIN-CONTAINING PROTEIN"/>
    <property type="match status" value="1"/>
</dbReference>
<feature type="compositionally biased region" description="Pro residues" evidence="1">
    <location>
        <begin position="781"/>
        <end position="800"/>
    </location>
</feature>
<feature type="compositionally biased region" description="Basic and acidic residues" evidence="1">
    <location>
        <begin position="309"/>
        <end position="328"/>
    </location>
</feature>
<feature type="compositionally biased region" description="Low complexity" evidence="1">
    <location>
        <begin position="492"/>
        <end position="503"/>
    </location>
</feature>
<feature type="region of interest" description="Disordered" evidence="1">
    <location>
        <begin position="437"/>
        <end position="529"/>
    </location>
</feature>
<feature type="region of interest" description="Disordered" evidence="1">
    <location>
        <begin position="554"/>
        <end position="600"/>
    </location>
</feature>
<feature type="compositionally biased region" description="Polar residues" evidence="1">
    <location>
        <begin position="288"/>
        <end position="304"/>
    </location>
</feature>
<evidence type="ECO:0000256" key="1">
    <source>
        <dbReference type="SAM" id="MobiDB-lite"/>
    </source>
</evidence>
<feature type="compositionally biased region" description="Basic residues" evidence="1">
    <location>
        <begin position="380"/>
        <end position="389"/>
    </location>
</feature>
<feature type="region of interest" description="Disordered" evidence="1">
    <location>
        <begin position="198"/>
        <end position="330"/>
    </location>
</feature>
<keyword evidence="4" id="KW-1185">Reference proteome</keyword>
<feature type="compositionally biased region" description="Basic and acidic residues" evidence="1">
    <location>
        <begin position="1169"/>
        <end position="1225"/>
    </location>
</feature>
<feature type="compositionally biased region" description="Low complexity" evidence="1">
    <location>
        <begin position="460"/>
        <end position="471"/>
    </location>
</feature>
<feature type="compositionally biased region" description="Low complexity" evidence="1">
    <location>
        <begin position="801"/>
        <end position="814"/>
    </location>
</feature>
<feature type="compositionally biased region" description="Basic residues" evidence="1">
    <location>
        <begin position="450"/>
        <end position="459"/>
    </location>
</feature>
<feature type="region of interest" description="Disordered" evidence="1">
    <location>
        <begin position="1"/>
        <end position="24"/>
    </location>
</feature>
<sequence>MSTVYRDRDRYDDNRTTVSARTTGGSKITRYVVKEDDARTDYDRNRSRYDGHSRFDDSRSYAASRYDDRRSEYDRGDNRVEETKIIRTTRDDDEPQYSRTYRSPDLGHSKSRETITIRRDESPDRRDEYWRRPPGEPVEDRELVIRRTVERDNAPRERDLAVTKIEDDRRYSDYEMISPQRPRFDERDQEVQRYIRTSEYYQPQPPPQPQTIIIRQEPIIIRERERPREDDYQIVKKSDIDDERSVSHRSTRDNPRDEEYFYEKKVRERLPDDDHRGRRFGREVSPHDSVSQVGRRNRGYSSDDSMVYVRKETREGYDSDDSDHRGRDLAAGALAGVGAAELIRRHKDKEGKEVSHGVGRGARDIGAGIVGAVAAEGIRRYRSKSRKRSRSDSRGRYSRRGSRAGSRSRSGSHSNVKTLGGLGLAAAAVAAGALLANRNKKNNASPDRRSRSRTRRGSRSRSASRASSRASLENDPTADDERNPKKRNQRTAAAGAVGAAAMALYERHRSKSRGRASSQSPNRLKQGAPVVGAGLAAAGLAHLYEKRKARDEADKIIKDEGRRSRSRTSRSRSRAPSTYYDGPQRSAYSDPNLIQYGNDPLYGNNYGEGYYGRPGVEQDYYNNHNRDIVPAPAPPAAASSFDATSRRPRSSSRTRSLSSSPDRSRSRSRGAAAAAAAVGAGVAASELQNRSRDKKERKRRSRDRHRSQQDPYADDRSRAGSYAPYTAGRDPYEDANWHATHSGSYGQGINDPYAAQSGFYPHGSQFPPPPGSMPQQGYNPQQPPQPGYNPQDFPPPPAGPPQGQQYQDPYAPGQNPYAPRPRGADENVSAASFPAPTDQHHTTQDGINGTRAMPMSPPIVGPNVTVQRPSGDTPEPTNRYPRATASPFQQPAQPTVHDAVTDPARDPSAISPRDKSGQQSSRAAQAYTPPLQHTTRPTRDGGLSSQATPQPRNIPVVTDGPSPTPMQQRPKPEDPRVTAFRNAAYNAPPLQSSAKQPEMQQKNRGNTPLMPSPDIRPPSDDTVNMPQQPRTFTAPGDSGASMPNLSIPSTYIPPTEERRPRDRSQSNSDIDSRPASGAATPRAGTPGQEQPKKSVKFNPKPEFSDAPSTTARGTVSDSEADSPDARRRRRHDRERERERDRDHDRDRDSHRRHGHGYDAGDDFSDDTPLEDHRRRSHDRGEKSDRDKDRDKGTRHSSRRERSNTQSLDRDSGSARERDRDPKRSDTLSGSSRKSRRRDRDGSPGSDTTIDLPPRFDEKGRKRPEKHKDKDVDRSPEQDVLAEKLDEILGGLFGGGSSSKKR</sequence>
<feature type="domain" description="DUF3824" evidence="2">
    <location>
        <begin position="663"/>
        <end position="828"/>
    </location>
</feature>
<feature type="compositionally biased region" description="Acidic residues" evidence="1">
    <location>
        <begin position="1159"/>
        <end position="1168"/>
    </location>
</feature>
<organism evidence="3 4">
    <name type="scientific">Knufia fluminis</name>
    <dbReference type="NCBI Taxonomy" id="191047"/>
    <lineage>
        <taxon>Eukaryota</taxon>
        <taxon>Fungi</taxon>
        <taxon>Dikarya</taxon>
        <taxon>Ascomycota</taxon>
        <taxon>Pezizomycotina</taxon>
        <taxon>Eurotiomycetes</taxon>
        <taxon>Chaetothyriomycetidae</taxon>
        <taxon>Chaetothyriales</taxon>
        <taxon>Trichomeriaceae</taxon>
        <taxon>Knufia</taxon>
    </lineage>
</organism>
<proteinExistence type="predicted"/>
<evidence type="ECO:0000259" key="2">
    <source>
        <dbReference type="Pfam" id="PF12868"/>
    </source>
</evidence>
<feature type="region of interest" description="Disordered" evidence="1">
    <location>
        <begin position="617"/>
        <end position="1278"/>
    </location>
</feature>
<dbReference type="Proteomes" id="UP001316803">
    <property type="component" value="Unassembled WGS sequence"/>
</dbReference>
<feature type="compositionally biased region" description="Basic and acidic residues" evidence="1">
    <location>
        <begin position="105"/>
        <end position="136"/>
    </location>
</feature>
<feature type="compositionally biased region" description="Basic and acidic residues" evidence="1">
    <location>
        <begin position="66"/>
        <end position="90"/>
    </location>
</feature>
<feature type="compositionally biased region" description="Polar residues" evidence="1">
    <location>
        <begin position="1106"/>
        <end position="1115"/>
    </location>
</feature>
<comment type="caution">
    <text evidence="3">The sequence shown here is derived from an EMBL/GenBank/DDBJ whole genome shotgun (WGS) entry which is preliminary data.</text>
</comment>
<protein>
    <recommendedName>
        <fullName evidence="2">DUF3824 domain-containing protein</fullName>
    </recommendedName>
</protein>
<feature type="region of interest" description="Disordered" evidence="1">
    <location>
        <begin position="380"/>
        <end position="417"/>
    </location>
</feature>
<feature type="compositionally biased region" description="Basic and acidic residues" evidence="1">
    <location>
        <begin position="1253"/>
        <end position="1278"/>
    </location>
</feature>
<feature type="region of interest" description="Disordered" evidence="1">
    <location>
        <begin position="66"/>
        <end position="136"/>
    </location>
</feature>
<feature type="compositionally biased region" description="Polar residues" evidence="1">
    <location>
        <begin position="1021"/>
        <end position="1031"/>
    </location>
</feature>
<reference evidence="3 4" key="1">
    <citation type="submission" date="2022-12" db="EMBL/GenBank/DDBJ databases">
        <title>Genomic features and morphological characterization of a novel Knufia sp. strain isolated from spacecraft assembly facility.</title>
        <authorList>
            <person name="Teixeira M."/>
            <person name="Chander A.M."/>
            <person name="Stajich J.E."/>
            <person name="Venkateswaran K."/>
        </authorList>
    </citation>
    <scope>NUCLEOTIDE SEQUENCE [LARGE SCALE GENOMIC DNA]</scope>
    <source>
        <strain evidence="3 4">FJI-L2-BK-P2</strain>
    </source>
</reference>
<accession>A0AAN8EDP9</accession>
<feature type="compositionally biased region" description="Basic residues" evidence="1">
    <location>
        <begin position="564"/>
        <end position="573"/>
    </location>
</feature>
<feature type="compositionally biased region" description="Polar residues" evidence="1">
    <location>
        <begin position="989"/>
        <end position="1006"/>
    </location>
</feature>
<evidence type="ECO:0000313" key="3">
    <source>
        <dbReference type="EMBL" id="KAK5953219.1"/>
    </source>
</evidence>
<dbReference type="Pfam" id="PF12868">
    <property type="entry name" value="DUF3824"/>
    <property type="match status" value="1"/>
</dbReference>
<feature type="compositionally biased region" description="Low complexity" evidence="1">
    <location>
        <begin position="210"/>
        <end position="219"/>
    </location>
</feature>
<evidence type="ECO:0000313" key="4">
    <source>
        <dbReference type="Proteomes" id="UP001316803"/>
    </source>
</evidence>
<gene>
    <name evidence="3" type="ORF">OHC33_005787</name>
</gene>
<feature type="compositionally biased region" description="Basic and acidic residues" evidence="1">
    <location>
        <begin position="554"/>
        <end position="563"/>
    </location>
</feature>
<dbReference type="InterPro" id="IPR024436">
    <property type="entry name" value="DUF3824"/>
</dbReference>
<feature type="compositionally biased region" description="Basic residues" evidence="1">
    <location>
        <begin position="695"/>
        <end position="705"/>
    </location>
</feature>
<dbReference type="EMBL" id="JAKLMC020000012">
    <property type="protein sequence ID" value="KAK5953219.1"/>
    <property type="molecule type" value="Genomic_DNA"/>
</dbReference>
<feature type="compositionally biased region" description="Low complexity" evidence="1">
    <location>
        <begin position="669"/>
        <end position="685"/>
    </location>
</feature>
<feature type="compositionally biased region" description="Basic and acidic residues" evidence="1">
    <location>
        <begin position="1133"/>
        <end position="1149"/>
    </location>
</feature>
<feature type="compositionally biased region" description="Low complexity" evidence="1">
    <location>
        <begin position="403"/>
        <end position="412"/>
    </location>
</feature>
<dbReference type="PANTHER" id="PTHR35487:SF1">
    <property type="entry name" value="DUF3824 DOMAIN-CONTAINING PROTEIN"/>
    <property type="match status" value="1"/>
</dbReference>